<proteinExistence type="predicted"/>
<dbReference type="Pfam" id="PF12833">
    <property type="entry name" value="HTH_18"/>
    <property type="match status" value="1"/>
</dbReference>
<keyword evidence="3" id="KW-0804">Transcription</keyword>
<dbReference type="RefSeq" id="WP_252080695.1">
    <property type="nucleotide sequence ID" value="NZ_AP027268.1"/>
</dbReference>
<evidence type="ECO:0000256" key="1">
    <source>
        <dbReference type="ARBA" id="ARBA00023015"/>
    </source>
</evidence>
<accession>A0AA48H9I7</accession>
<dbReference type="PRINTS" id="PR00032">
    <property type="entry name" value="HTHARAC"/>
</dbReference>
<dbReference type="InterPro" id="IPR018060">
    <property type="entry name" value="HTH_AraC"/>
</dbReference>
<keyword evidence="6" id="KW-1185">Reference proteome</keyword>
<dbReference type="PANTHER" id="PTHR47893:SF1">
    <property type="entry name" value="REGULATORY PROTEIN PCHR"/>
    <property type="match status" value="1"/>
</dbReference>
<dbReference type="GO" id="GO:0003700">
    <property type="term" value="F:DNA-binding transcription factor activity"/>
    <property type="evidence" value="ECO:0007669"/>
    <property type="project" value="InterPro"/>
</dbReference>
<organism evidence="5 6">
    <name type="scientific">Flagellimonas marinaquae</name>
    <dbReference type="NCBI Taxonomy" id="254955"/>
    <lineage>
        <taxon>Bacteria</taxon>
        <taxon>Pseudomonadati</taxon>
        <taxon>Bacteroidota</taxon>
        <taxon>Flavobacteriia</taxon>
        <taxon>Flavobacteriales</taxon>
        <taxon>Flavobacteriaceae</taxon>
        <taxon>Flagellimonas</taxon>
    </lineage>
</organism>
<evidence type="ECO:0000256" key="2">
    <source>
        <dbReference type="ARBA" id="ARBA00023125"/>
    </source>
</evidence>
<sequence length="346" mass="40234">MITIEVSAQDTAESVEQIRQVIGGEITERWGQYSLNVANERATGSIRFIIFEWGVSLLEFDITFSDEVLMKVDTSEFNPINFYYCLEGYCGHKFGYQPEDKIKIMEQFQSVILTNRDGGVSDRYFPKDVKISQTVIQVRRKPFLRKRLNQGEELNKQLYRVFLDTDHEKIFAYYGSYNLKIAEVISQIKKVKAKGMVRIMMIEGFVYQILSMHILQHNKEVQNKGPQTNLLKRELKAIRKYAKKIEKNIAKDFSLEEISAETGLTQAKLQEGFKLLYNKTVTEYIRHARLELARDYIANTEMNISEVVYSIGFTSRSYFSKIFKEKYGLSPSEFKNSKRSVEVVGQ</sequence>
<dbReference type="InterPro" id="IPR009057">
    <property type="entry name" value="Homeodomain-like_sf"/>
</dbReference>
<dbReference type="InterPro" id="IPR053142">
    <property type="entry name" value="PchR_regulatory_protein"/>
</dbReference>
<dbReference type="PROSITE" id="PS01124">
    <property type="entry name" value="HTH_ARAC_FAMILY_2"/>
    <property type="match status" value="1"/>
</dbReference>
<dbReference type="EMBL" id="AP027268">
    <property type="protein sequence ID" value="BDW91987.1"/>
    <property type="molecule type" value="Genomic_DNA"/>
</dbReference>
<keyword evidence="1" id="KW-0805">Transcription regulation</keyword>
<evidence type="ECO:0000259" key="4">
    <source>
        <dbReference type="PROSITE" id="PS01124"/>
    </source>
</evidence>
<feature type="domain" description="HTH araC/xylS-type" evidence="4">
    <location>
        <begin position="239"/>
        <end position="337"/>
    </location>
</feature>
<name>A0AA48H9I7_9FLAO</name>
<dbReference type="SUPFAM" id="SSF46689">
    <property type="entry name" value="Homeodomain-like"/>
    <property type="match status" value="1"/>
</dbReference>
<dbReference type="GO" id="GO:0043565">
    <property type="term" value="F:sequence-specific DNA binding"/>
    <property type="evidence" value="ECO:0007669"/>
    <property type="project" value="InterPro"/>
</dbReference>
<dbReference type="Proteomes" id="UP001330184">
    <property type="component" value="Chromosome"/>
</dbReference>
<gene>
    <name evidence="5" type="ORF">MACH07_08190</name>
</gene>
<evidence type="ECO:0000313" key="5">
    <source>
        <dbReference type="EMBL" id="BDW91987.1"/>
    </source>
</evidence>
<dbReference type="PANTHER" id="PTHR47893">
    <property type="entry name" value="REGULATORY PROTEIN PCHR"/>
    <property type="match status" value="1"/>
</dbReference>
<reference evidence="5 6" key="1">
    <citation type="submission" date="2023-01" db="EMBL/GenBank/DDBJ databases">
        <title>Complete genome sequence of Muricauda aquimarina strain IFOP_LL357.</title>
        <authorList>
            <person name="Gajardo G."/>
            <person name="Ueki S."/>
            <person name="Maruyama F."/>
        </authorList>
    </citation>
    <scope>NUCLEOTIDE SEQUENCE [LARGE SCALE GENOMIC DNA]</scope>
    <source>
        <strain evidence="5 6">IFOP_LL357</strain>
    </source>
</reference>
<evidence type="ECO:0000313" key="6">
    <source>
        <dbReference type="Proteomes" id="UP001330184"/>
    </source>
</evidence>
<dbReference type="AlphaFoldDB" id="A0AA48H9I7"/>
<dbReference type="SMART" id="SM00342">
    <property type="entry name" value="HTH_ARAC"/>
    <property type="match status" value="1"/>
</dbReference>
<evidence type="ECO:0000256" key="3">
    <source>
        <dbReference type="ARBA" id="ARBA00023163"/>
    </source>
</evidence>
<dbReference type="InterPro" id="IPR020449">
    <property type="entry name" value="Tscrpt_reg_AraC-type_HTH"/>
</dbReference>
<dbReference type="Gene3D" id="1.10.10.60">
    <property type="entry name" value="Homeodomain-like"/>
    <property type="match status" value="2"/>
</dbReference>
<protein>
    <recommendedName>
        <fullName evidence="4">HTH araC/xylS-type domain-containing protein</fullName>
    </recommendedName>
</protein>
<keyword evidence="2" id="KW-0238">DNA-binding</keyword>